<dbReference type="GO" id="GO:0008168">
    <property type="term" value="F:methyltransferase activity"/>
    <property type="evidence" value="ECO:0007669"/>
    <property type="project" value="UniProtKB-KW"/>
</dbReference>
<feature type="domain" description="Methyltransferase type 12" evidence="1">
    <location>
        <begin position="58"/>
        <end position="153"/>
    </location>
</feature>
<dbReference type="InterPro" id="IPR013217">
    <property type="entry name" value="Methyltransf_12"/>
</dbReference>
<organism evidence="2 3">
    <name type="scientific">Mesorhizobium liriopis</name>
    <dbReference type="NCBI Taxonomy" id="2953882"/>
    <lineage>
        <taxon>Bacteria</taxon>
        <taxon>Pseudomonadati</taxon>
        <taxon>Pseudomonadota</taxon>
        <taxon>Alphaproteobacteria</taxon>
        <taxon>Hyphomicrobiales</taxon>
        <taxon>Phyllobacteriaceae</taxon>
        <taxon>Mesorhizobium</taxon>
    </lineage>
</organism>
<dbReference type="InterPro" id="IPR029063">
    <property type="entry name" value="SAM-dependent_MTases_sf"/>
</dbReference>
<evidence type="ECO:0000259" key="1">
    <source>
        <dbReference type="Pfam" id="PF08242"/>
    </source>
</evidence>
<dbReference type="SUPFAM" id="SSF53335">
    <property type="entry name" value="S-adenosyl-L-methionine-dependent methyltransferases"/>
    <property type="match status" value="1"/>
</dbReference>
<name>A0ABT1C8L8_9HYPH</name>
<sequence length="273" mass="30628">MTDDYSSANRLNWEDRAELHASDTTGSYRIAEVLGGGSSLHALERAEIGDISGKHIVHLQCHIGLDTISLKHLGAASVTGLDFSPRAIAAARDFAARAGTDMRFVESDVMKAREALGRTYDMVYVTWGAINWIGDIFAWARVVASLLEPGGRLYLLEGHPQMNQYEAREDRLELLFDWKTPLDTPLVFDEAQTYTGDARTITHTRNYEWIHPISDVVNALIQAGLVLDFLHEHDVVVWKAFPFVEATGRVDEFRLPETQVKIPMSFSLQASRR</sequence>
<dbReference type="RefSeq" id="WP_252820385.1">
    <property type="nucleotide sequence ID" value="NZ_JAMXQS010000007.1"/>
</dbReference>
<reference evidence="2 3" key="1">
    <citation type="submission" date="2022-06" db="EMBL/GenBank/DDBJ databases">
        <title>Mesorhizobium sp. strain RP14 Genome sequencing and assembly.</title>
        <authorList>
            <person name="Kim I."/>
        </authorList>
    </citation>
    <scope>NUCLEOTIDE SEQUENCE [LARGE SCALE GENOMIC DNA]</scope>
    <source>
        <strain evidence="3">RP14(2022)</strain>
    </source>
</reference>
<evidence type="ECO:0000313" key="2">
    <source>
        <dbReference type="EMBL" id="MCO6051127.1"/>
    </source>
</evidence>
<protein>
    <submittedName>
        <fullName evidence="2">Class I SAM-dependent methyltransferase</fullName>
    </submittedName>
</protein>
<proteinExistence type="predicted"/>
<keyword evidence="2" id="KW-0489">Methyltransferase</keyword>
<dbReference type="Gene3D" id="3.40.50.150">
    <property type="entry name" value="Vaccinia Virus protein VP39"/>
    <property type="match status" value="1"/>
</dbReference>
<gene>
    <name evidence="2" type="ORF">NGM99_15185</name>
</gene>
<accession>A0ABT1C8L8</accession>
<dbReference type="Pfam" id="PF08242">
    <property type="entry name" value="Methyltransf_12"/>
    <property type="match status" value="1"/>
</dbReference>
<dbReference type="Proteomes" id="UP001205906">
    <property type="component" value="Unassembled WGS sequence"/>
</dbReference>
<dbReference type="EMBL" id="JAMXQS010000007">
    <property type="protein sequence ID" value="MCO6051127.1"/>
    <property type="molecule type" value="Genomic_DNA"/>
</dbReference>
<evidence type="ECO:0000313" key="3">
    <source>
        <dbReference type="Proteomes" id="UP001205906"/>
    </source>
</evidence>
<comment type="caution">
    <text evidence="2">The sequence shown here is derived from an EMBL/GenBank/DDBJ whole genome shotgun (WGS) entry which is preliminary data.</text>
</comment>
<dbReference type="CDD" id="cd02440">
    <property type="entry name" value="AdoMet_MTases"/>
    <property type="match status" value="1"/>
</dbReference>
<dbReference type="GO" id="GO:0032259">
    <property type="term" value="P:methylation"/>
    <property type="evidence" value="ECO:0007669"/>
    <property type="project" value="UniProtKB-KW"/>
</dbReference>
<keyword evidence="3" id="KW-1185">Reference proteome</keyword>
<keyword evidence="2" id="KW-0808">Transferase</keyword>